<dbReference type="AlphaFoldDB" id="A0AAE0CGR9"/>
<keyword evidence="3" id="KW-1185">Reference proteome</keyword>
<accession>A0AAE0CGR9</accession>
<dbReference type="Proteomes" id="UP001190700">
    <property type="component" value="Unassembled WGS sequence"/>
</dbReference>
<evidence type="ECO:0000256" key="1">
    <source>
        <dbReference type="SAM" id="MobiDB-lite"/>
    </source>
</evidence>
<feature type="region of interest" description="Disordered" evidence="1">
    <location>
        <begin position="121"/>
        <end position="142"/>
    </location>
</feature>
<comment type="caution">
    <text evidence="2">The sequence shown here is derived from an EMBL/GenBank/DDBJ whole genome shotgun (WGS) entry which is preliminary data.</text>
</comment>
<proteinExistence type="predicted"/>
<feature type="region of interest" description="Disordered" evidence="1">
    <location>
        <begin position="35"/>
        <end position="89"/>
    </location>
</feature>
<gene>
    <name evidence="2" type="ORF">CYMTET_36807</name>
</gene>
<evidence type="ECO:0000313" key="2">
    <source>
        <dbReference type="EMBL" id="KAK3253964.1"/>
    </source>
</evidence>
<evidence type="ECO:0000313" key="3">
    <source>
        <dbReference type="Proteomes" id="UP001190700"/>
    </source>
</evidence>
<reference evidence="2 3" key="1">
    <citation type="journal article" date="2015" name="Genome Biol. Evol.">
        <title>Comparative Genomics of a Bacterivorous Green Alga Reveals Evolutionary Causalities and Consequences of Phago-Mixotrophic Mode of Nutrition.</title>
        <authorList>
            <person name="Burns J.A."/>
            <person name="Paasch A."/>
            <person name="Narechania A."/>
            <person name="Kim E."/>
        </authorList>
    </citation>
    <scope>NUCLEOTIDE SEQUENCE [LARGE SCALE GENOMIC DNA]</scope>
    <source>
        <strain evidence="2 3">PLY_AMNH</strain>
    </source>
</reference>
<feature type="compositionally biased region" description="Low complexity" evidence="1">
    <location>
        <begin position="50"/>
        <end position="68"/>
    </location>
</feature>
<feature type="compositionally biased region" description="Basic and acidic residues" evidence="1">
    <location>
        <begin position="35"/>
        <end position="47"/>
    </location>
</feature>
<protein>
    <submittedName>
        <fullName evidence="2">Uncharacterized protein</fullName>
    </submittedName>
</protein>
<dbReference type="EMBL" id="LGRX02024499">
    <property type="protein sequence ID" value="KAK3253964.1"/>
    <property type="molecule type" value="Genomic_DNA"/>
</dbReference>
<organism evidence="2 3">
    <name type="scientific">Cymbomonas tetramitiformis</name>
    <dbReference type="NCBI Taxonomy" id="36881"/>
    <lineage>
        <taxon>Eukaryota</taxon>
        <taxon>Viridiplantae</taxon>
        <taxon>Chlorophyta</taxon>
        <taxon>Pyramimonadophyceae</taxon>
        <taxon>Pyramimonadales</taxon>
        <taxon>Pyramimonadaceae</taxon>
        <taxon>Cymbomonas</taxon>
    </lineage>
</organism>
<sequence length="142" mass="15252">MEAYISCCRKLQGLEDVPNDLIFVKRVSIKANKRQDYVKSKDKKVRDGTGTQQSGSLSDLLTDSETSSIVQQQPDAPTLPTAEMPVQQQPAAPIPSTVVMPTQQQPAAPIPPTVVMPTLQQPAAPIPDRRHAHSAAACGSDP</sequence>
<name>A0AAE0CGR9_9CHLO</name>